<feature type="region of interest" description="Disordered" evidence="1">
    <location>
        <begin position="1"/>
        <end position="48"/>
    </location>
</feature>
<dbReference type="InterPro" id="IPR000719">
    <property type="entry name" value="Prot_kinase_dom"/>
</dbReference>
<gene>
    <name evidence="3" type="ORF">Q9L58_009020</name>
</gene>
<feature type="compositionally biased region" description="Gly residues" evidence="1">
    <location>
        <begin position="1"/>
        <end position="14"/>
    </location>
</feature>
<evidence type="ECO:0000313" key="3">
    <source>
        <dbReference type="EMBL" id="KAL0632088.1"/>
    </source>
</evidence>
<dbReference type="EMBL" id="JBBBZM010000187">
    <property type="protein sequence ID" value="KAL0632088.1"/>
    <property type="molecule type" value="Genomic_DNA"/>
</dbReference>
<sequence>MEDGSGRLGEGTTGGNSPSGLDSSSVPEPPSAHLRRFQPPHTIPGSIAAGCNTPTTHLLIERIIAKHVAVLSEITYNRSSSTLHRYLAKVFSTDTSPNLLAKELSVYRACTALQGAEIPFLYGAWRVMDPPSLSIILLTEFITPGTTISELCDAAQESADNEQTRLESRLNCLYISAEMAVNALHRHNVTHNDTRGQNMVVAMDGDVERVVIVDFDVAQVHTDPERVRRKAWEDKTFMRNAFEI</sequence>
<accession>A0ABR3G888</accession>
<comment type="caution">
    <text evidence="3">The sequence shown here is derived from an EMBL/GenBank/DDBJ whole genome shotgun (WGS) entry which is preliminary data.</text>
</comment>
<name>A0ABR3G888_9PEZI</name>
<evidence type="ECO:0000313" key="4">
    <source>
        <dbReference type="Proteomes" id="UP001447188"/>
    </source>
</evidence>
<dbReference type="SUPFAM" id="SSF56112">
    <property type="entry name" value="Protein kinase-like (PK-like)"/>
    <property type="match status" value="1"/>
</dbReference>
<reference evidence="3 4" key="1">
    <citation type="submission" date="2024-02" db="EMBL/GenBank/DDBJ databases">
        <title>Discinaceae phylogenomics.</title>
        <authorList>
            <person name="Dirks A.C."/>
            <person name="James T.Y."/>
        </authorList>
    </citation>
    <scope>NUCLEOTIDE SEQUENCE [LARGE SCALE GENOMIC DNA]</scope>
    <source>
        <strain evidence="3 4">ACD0624</strain>
    </source>
</reference>
<dbReference type="InterPro" id="IPR011009">
    <property type="entry name" value="Kinase-like_dom_sf"/>
</dbReference>
<feature type="compositionally biased region" description="Polar residues" evidence="1">
    <location>
        <begin position="16"/>
        <end position="26"/>
    </location>
</feature>
<evidence type="ECO:0000259" key="2">
    <source>
        <dbReference type="PROSITE" id="PS50011"/>
    </source>
</evidence>
<dbReference type="Gene3D" id="1.10.510.10">
    <property type="entry name" value="Transferase(Phosphotransferase) domain 1"/>
    <property type="match status" value="1"/>
</dbReference>
<evidence type="ECO:0000256" key="1">
    <source>
        <dbReference type="SAM" id="MobiDB-lite"/>
    </source>
</evidence>
<organism evidence="3 4">
    <name type="scientific">Discina gigas</name>
    <dbReference type="NCBI Taxonomy" id="1032678"/>
    <lineage>
        <taxon>Eukaryota</taxon>
        <taxon>Fungi</taxon>
        <taxon>Dikarya</taxon>
        <taxon>Ascomycota</taxon>
        <taxon>Pezizomycotina</taxon>
        <taxon>Pezizomycetes</taxon>
        <taxon>Pezizales</taxon>
        <taxon>Discinaceae</taxon>
        <taxon>Discina</taxon>
    </lineage>
</organism>
<dbReference type="PROSITE" id="PS50011">
    <property type="entry name" value="PROTEIN_KINASE_DOM"/>
    <property type="match status" value="1"/>
</dbReference>
<dbReference type="Proteomes" id="UP001447188">
    <property type="component" value="Unassembled WGS sequence"/>
</dbReference>
<proteinExistence type="predicted"/>
<feature type="domain" description="Protein kinase" evidence="2">
    <location>
        <begin position="1"/>
        <end position="244"/>
    </location>
</feature>
<keyword evidence="4" id="KW-1185">Reference proteome</keyword>
<protein>
    <recommendedName>
        <fullName evidence="2">Protein kinase domain-containing protein</fullName>
    </recommendedName>
</protein>